<organism evidence="1 2">
    <name type="scientific">Paenibacillus polymyxa</name>
    <name type="common">Bacillus polymyxa</name>
    <dbReference type="NCBI Taxonomy" id="1406"/>
    <lineage>
        <taxon>Bacteria</taxon>
        <taxon>Bacillati</taxon>
        <taxon>Bacillota</taxon>
        <taxon>Bacilli</taxon>
        <taxon>Bacillales</taxon>
        <taxon>Paenibacillaceae</taxon>
        <taxon>Paenibacillus</taxon>
    </lineage>
</organism>
<dbReference type="EMBL" id="CP097770">
    <property type="protein sequence ID" value="URJ49266.1"/>
    <property type="molecule type" value="Genomic_DNA"/>
</dbReference>
<sequence length="153" mass="17136">MTESTTKRVRISQWDALLLESLRSLGWSQEELIRRVQQNELPTDGPSDFDYTELVTGLASQEPEVFVSAVTDGYQIKYNTIRGIRSWIAVAFGREPELSLEEGSETVTSELTKAEYDRLGRVLSLGWVIQEVRPAAGETSGLYRIVPAAQIKS</sequence>
<gene>
    <name evidence="1" type="ORF">MF626_003613</name>
</gene>
<evidence type="ECO:0000313" key="1">
    <source>
        <dbReference type="EMBL" id="URJ49266.1"/>
    </source>
</evidence>
<evidence type="ECO:0000313" key="2">
    <source>
        <dbReference type="Proteomes" id="UP001055784"/>
    </source>
</evidence>
<proteinExistence type="predicted"/>
<accession>A0AAE9IFK7</accession>
<dbReference type="AlphaFoldDB" id="A0AAE9IFK7"/>
<reference evidence="1" key="1">
    <citation type="submission" date="2022-11" db="EMBL/GenBank/DDBJ databases">
        <authorList>
            <person name="Vasilchenko N.G."/>
            <person name="Prazdnova E.V."/>
            <person name="Gorovtsov A.V."/>
            <person name="Chistyakov V.A."/>
            <person name="Pak M.L."/>
        </authorList>
    </citation>
    <scope>NUCLEOTIDE SEQUENCE</scope>
    <source>
        <strain evidence="1">R 4.5</strain>
    </source>
</reference>
<dbReference type="RefSeq" id="WP_250259864.1">
    <property type="nucleotide sequence ID" value="NZ_CP097770.1"/>
</dbReference>
<protein>
    <submittedName>
        <fullName evidence="1">Uncharacterized protein</fullName>
    </submittedName>
</protein>
<dbReference type="Proteomes" id="UP001055784">
    <property type="component" value="Chromosome"/>
</dbReference>
<name>A0AAE9IFK7_PAEPO</name>